<dbReference type="EMBL" id="BMAV01026399">
    <property type="protein sequence ID" value="GFS50048.1"/>
    <property type="molecule type" value="Genomic_DNA"/>
</dbReference>
<organism evidence="1 2">
    <name type="scientific">Trichonephila inaurata madagascariensis</name>
    <dbReference type="NCBI Taxonomy" id="2747483"/>
    <lineage>
        <taxon>Eukaryota</taxon>
        <taxon>Metazoa</taxon>
        <taxon>Ecdysozoa</taxon>
        <taxon>Arthropoda</taxon>
        <taxon>Chelicerata</taxon>
        <taxon>Arachnida</taxon>
        <taxon>Araneae</taxon>
        <taxon>Araneomorphae</taxon>
        <taxon>Entelegynae</taxon>
        <taxon>Araneoidea</taxon>
        <taxon>Nephilidae</taxon>
        <taxon>Trichonephila</taxon>
        <taxon>Trichonephila inaurata</taxon>
    </lineage>
</organism>
<evidence type="ECO:0000313" key="2">
    <source>
        <dbReference type="Proteomes" id="UP000886998"/>
    </source>
</evidence>
<name>A0A8X6J9W1_9ARAC</name>
<comment type="caution">
    <text evidence="1">The sequence shown here is derived from an EMBL/GenBank/DDBJ whole genome shotgun (WGS) entry which is preliminary data.</text>
</comment>
<keyword evidence="2" id="KW-1185">Reference proteome</keyword>
<proteinExistence type="predicted"/>
<dbReference type="Proteomes" id="UP000886998">
    <property type="component" value="Unassembled WGS sequence"/>
</dbReference>
<accession>A0A8X6J9W1</accession>
<evidence type="ECO:0000313" key="1">
    <source>
        <dbReference type="EMBL" id="GFS50048.1"/>
    </source>
</evidence>
<sequence length="88" mass="9747">MLYIGQVALAQTFCSLMCLPNHVLSESLRQNKCKVADLAVMGPVRPVGYISLGVYVDWSKTRKFSTCNSCPLIAKDVTPIKAKVWTKI</sequence>
<gene>
    <name evidence="1" type="ORF">TNIN_152751</name>
</gene>
<dbReference type="AlphaFoldDB" id="A0A8X6J9W1"/>
<protein>
    <submittedName>
        <fullName evidence="1">Uncharacterized protein</fullName>
    </submittedName>
</protein>
<reference evidence="1" key="1">
    <citation type="submission" date="2020-08" db="EMBL/GenBank/DDBJ databases">
        <title>Multicomponent nature underlies the extraordinary mechanical properties of spider dragline silk.</title>
        <authorList>
            <person name="Kono N."/>
            <person name="Nakamura H."/>
            <person name="Mori M."/>
            <person name="Yoshida Y."/>
            <person name="Ohtoshi R."/>
            <person name="Malay A.D."/>
            <person name="Moran D.A.P."/>
            <person name="Tomita M."/>
            <person name="Numata K."/>
            <person name="Arakawa K."/>
        </authorList>
    </citation>
    <scope>NUCLEOTIDE SEQUENCE</scope>
</reference>